<dbReference type="GO" id="GO:0005881">
    <property type="term" value="C:cytoplasmic microtubule"/>
    <property type="evidence" value="ECO:0007669"/>
    <property type="project" value="TreeGrafter"/>
</dbReference>
<dbReference type="InterPro" id="IPR041257">
    <property type="entry name" value="APC_rep"/>
</dbReference>
<evidence type="ECO:0000256" key="2">
    <source>
        <dbReference type="ARBA" id="ARBA00022687"/>
    </source>
</evidence>
<feature type="region of interest" description="Disordered" evidence="5">
    <location>
        <begin position="1"/>
        <end position="25"/>
    </location>
</feature>
<feature type="repeat" description="ARM" evidence="4">
    <location>
        <begin position="445"/>
        <end position="487"/>
    </location>
</feature>
<dbReference type="SMART" id="SM00185">
    <property type="entry name" value="ARM"/>
    <property type="match status" value="6"/>
</dbReference>
<dbReference type="PROSITE" id="PS50176">
    <property type="entry name" value="ARM_REPEAT"/>
    <property type="match status" value="2"/>
</dbReference>
<feature type="compositionally biased region" description="Basic and acidic residues" evidence="5">
    <location>
        <begin position="644"/>
        <end position="659"/>
    </location>
</feature>
<dbReference type="Pfam" id="PF05972">
    <property type="entry name" value="APC_15aa"/>
    <property type="match status" value="1"/>
</dbReference>
<feature type="compositionally biased region" description="Basic and acidic residues" evidence="5">
    <location>
        <begin position="746"/>
        <end position="757"/>
    </location>
</feature>
<feature type="repeat" description="HEAT" evidence="3">
    <location>
        <begin position="154"/>
        <end position="193"/>
    </location>
</feature>
<feature type="region of interest" description="Disordered" evidence="5">
    <location>
        <begin position="583"/>
        <end position="607"/>
    </location>
</feature>
<keyword evidence="2" id="KW-0879">Wnt signaling pathway</keyword>
<dbReference type="InterPro" id="IPR009240">
    <property type="entry name" value="APC_15aa_rpt"/>
</dbReference>
<dbReference type="GO" id="GO:0016342">
    <property type="term" value="C:catenin complex"/>
    <property type="evidence" value="ECO:0007669"/>
    <property type="project" value="TreeGrafter"/>
</dbReference>
<dbReference type="InterPro" id="IPR000225">
    <property type="entry name" value="Armadillo"/>
</dbReference>
<keyword evidence="7" id="KW-1185">Reference proteome</keyword>
<dbReference type="GO" id="GO:0016055">
    <property type="term" value="P:Wnt signaling pathway"/>
    <property type="evidence" value="ECO:0007669"/>
    <property type="project" value="UniProtKB-KW"/>
</dbReference>
<feature type="region of interest" description="Disordered" evidence="5">
    <location>
        <begin position="644"/>
        <end position="665"/>
    </location>
</feature>
<feature type="compositionally biased region" description="Polar residues" evidence="5">
    <location>
        <begin position="1"/>
        <end position="13"/>
    </location>
</feature>
<dbReference type="GO" id="GO:0007389">
    <property type="term" value="P:pattern specification process"/>
    <property type="evidence" value="ECO:0007669"/>
    <property type="project" value="TreeGrafter"/>
</dbReference>
<dbReference type="AlphaFoldDB" id="A0AAW1U3K1"/>
<evidence type="ECO:0000313" key="7">
    <source>
        <dbReference type="Proteomes" id="UP001431783"/>
    </source>
</evidence>
<dbReference type="SUPFAM" id="SSF48371">
    <property type="entry name" value="ARM repeat"/>
    <property type="match status" value="1"/>
</dbReference>
<dbReference type="GO" id="GO:0016477">
    <property type="term" value="P:cell migration"/>
    <property type="evidence" value="ECO:0007669"/>
    <property type="project" value="TreeGrafter"/>
</dbReference>
<evidence type="ECO:0000256" key="1">
    <source>
        <dbReference type="ARBA" id="ARBA00009051"/>
    </source>
</evidence>
<dbReference type="GO" id="GO:0008017">
    <property type="term" value="F:microtubule binding"/>
    <property type="evidence" value="ECO:0007669"/>
    <property type="project" value="TreeGrafter"/>
</dbReference>
<dbReference type="InterPro" id="IPR016024">
    <property type="entry name" value="ARM-type_fold"/>
</dbReference>
<dbReference type="GO" id="GO:0008013">
    <property type="term" value="F:beta-catenin binding"/>
    <property type="evidence" value="ECO:0007669"/>
    <property type="project" value="InterPro"/>
</dbReference>
<feature type="region of interest" description="Disordered" evidence="5">
    <location>
        <begin position="922"/>
        <end position="947"/>
    </location>
</feature>
<gene>
    <name evidence="6" type="ORF">WA026_005557</name>
</gene>
<dbReference type="GO" id="GO:0090090">
    <property type="term" value="P:negative regulation of canonical Wnt signaling pathway"/>
    <property type="evidence" value="ECO:0007669"/>
    <property type="project" value="TreeGrafter"/>
</dbReference>
<dbReference type="FunFam" id="1.25.10.10:FF:000305">
    <property type="entry name" value="Adenomatous polyposis coli"/>
    <property type="match status" value="1"/>
</dbReference>
<name>A0AAW1U3K1_9CUCU</name>
<feature type="region of interest" description="Disordered" evidence="5">
    <location>
        <begin position="1141"/>
        <end position="1189"/>
    </location>
</feature>
<dbReference type="PANTHER" id="PTHR12607">
    <property type="entry name" value="ADENOMATOUS POLYPOSIS COLI PROTEIN FAMILY"/>
    <property type="match status" value="1"/>
</dbReference>
<protein>
    <recommendedName>
        <fullName evidence="8">Adenomatous polyposis coli protein</fullName>
    </recommendedName>
</protein>
<evidence type="ECO:0000256" key="4">
    <source>
        <dbReference type="PROSITE-ProRule" id="PRU00259"/>
    </source>
</evidence>
<evidence type="ECO:0000256" key="5">
    <source>
        <dbReference type="SAM" id="MobiDB-lite"/>
    </source>
</evidence>
<dbReference type="PROSITE" id="PS50077">
    <property type="entry name" value="HEAT_REPEAT"/>
    <property type="match status" value="1"/>
</dbReference>
<dbReference type="Gene3D" id="1.25.10.10">
    <property type="entry name" value="Leucine-rich Repeat Variant"/>
    <property type="match status" value="1"/>
</dbReference>
<comment type="similarity">
    <text evidence="1">Belongs to the adenomatous polyposis coli (APC) family.</text>
</comment>
<reference evidence="6 7" key="1">
    <citation type="submission" date="2023-03" db="EMBL/GenBank/DDBJ databases">
        <title>Genome insight into feeding habits of ladybird beetles.</title>
        <authorList>
            <person name="Li H.-S."/>
            <person name="Huang Y.-H."/>
            <person name="Pang H."/>
        </authorList>
    </citation>
    <scope>NUCLEOTIDE SEQUENCE [LARGE SCALE GENOMIC DNA]</scope>
    <source>
        <strain evidence="6">SYSU_2023b</strain>
        <tissue evidence="6">Whole body</tissue>
    </source>
</reference>
<dbReference type="GO" id="GO:0007399">
    <property type="term" value="P:nervous system development"/>
    <property type="evidence" value="ECO:0007669"/>
    <property type="project" value="TreeGrafter"/>
</dbReference>
<dbReference type="InterPro" id="IPR009223">
    <property type="entry name" value="APC_rpt"/>
</dbReference>
<organism evidence="6 7">
    <name type="scientific">Henosepilachna vigintioctopunctata</name>
    <dbReference type="NCBI Taxonomy" id="420089"/>
    <lineage>
        <taxon>Eukaryota</taxon>
        <taxon>Metazoa</taxon>
        <taxon>Ecdysozoa</taxon>
        <taxon>Arthropoda</taxon>
        <taxon>Hexapoda</taxon>
        <taxon>Insecta</taxon>
        <taxon>Pterygota</taxon>
        <taxon>Neoptera</taxon>
        <taxon>Endopterygota</taxon>
        <taxon>Coleoptera</taxon>
        <taxon>Polyphaga</taxon>
        <taxon>Cucujiformia</taxon>
        <taxon>Coccinelloidea</taxon>
        <taxon>Coccinellidae</taxon>
        <taxon>Epilachninae</taxon>
        <taxon>Epilachnini</taxon>
        <taxon>Henosepilachna</taxon>
    </lineage>
</organism>
<proteinExistence type="inferred from homology"/>
<accession>A0AAW1U3K1</accession>
<evidence type="ECO:0000313" key="6">
    <source>
        <dbReference type="EMBL" id="KAK9874745.1"/>
    </source>
</evidence>
<dbReference type="GO" id="GO:0001708">
    <property type="term" value="P:cell fate specification"/>
    <property type="evidence" value="ECO:0007669"/>
    <property type="project" value="TreeGrafter"/>
</dbReference>
<feature type="compositionally biased region" description="Polar residues" evidence="5">
    <location>
        <begin position="1157"/>
        <end position="1173"/>
    </location>
</feature>
<dbReference type="InterPro" id="IPR026818">
    <property type="entry name" value="Apc_fam"/>
</dbReference>
<dbReference type="Pfam" id="PF18797">
    <property type="entry name" value="APC_rep"/>
    <property type="match status" value="1"/>
</dbReference>
<sequence length="1271" mass="141009">MNTLTLEKQNMNTSDEDVAPSNNDEREEHFEIWKTDTNCSKKNNSTCWKDMSSMYHGTWPLDRNMWDAESPALLRMETSSVMSFASSSGGVALDQLLTTPDQSRRSSQQLEAKVDMVYSLLAMLGGQEHAEMGETLLALSISPESCLAMRQSGCLPLLVQLVQSDRDAEMRKKAAKALQNLVKSQPDEKARKREMKILSLLEVITDYTESLENGTEFTCDNLPPDGNKHPIQAISQIMKSSFDEGYRQAICQLGGIHSIAKLLEIEHFVHGSITEETLCNQLKKYACMILTNLTFGDSGNKALLCSYKDFIRTLLIQLQSPNDELRQVTAGVLRNLSWRADSTSKEILREVGSVKSLMKAAMLDNTENTLISILSALWNLSAHCTENKSEICSIDGALIFLIRTLSYRSSSETLSVIENCGGILRNISSQIAGSEEYRMILRKHNCFQILVNHLKSTSLTVVSNACGTLWNLSSQNSTDQEILWKLGAPSLLKNLNKSKHKMIAMGSSATLKNLLTAKGGQVFQQIDFLQPLDLRKQTNSNLIEVPDVDLPLDLSQKRSELELIDVSRNIKSSSSTSLNINEKAGSFMNEKSPQMRTSRSSSSPYVNSIKSGSSLTCLPVRGKYAGDYEDVMESSERPFDFSRKYSETKSRDNSQKEKCSNVSSYNYEKPKDENFSIYAETDLDQPTDYSLRYAENDSDSDSEECVNVEKTPTEFVGDTVKTYCTEGTPYETPFNFSTSTSMSDLRMSDKNNSDNDKNATNGCKTKEVLSGKIHCAPVENAVSETQKPVSSKMKSELSSGLMSPEKPMNYCEEGTPGYFSRVSSFGSLNSSPVGQSENKVPEDVHKENNEVVPPKVDKIQPKVANNEVKVVKFESNVNYCEETPLMFSRSSSLGSLDSIEQNSIHDDRSSVISDYSRLTSGIISPSDLPDSPTQTIPPSPKPQKTSEFPINHRTTVESKSNILSNKVPRRSHVFEDQVTKFKEESTPMQFSTATSLSSLTIDDQDDGQIQGLVDNFKNQESSANNGAIVQNGVNMSQVQSNLTQSYRNISRTNIPRKLRQIELPAPRNTSNLPLYGTESGVSVLTLPSEALPPPLPVENSVQTYCTEDTPAVLSHNGSISDLSLSTLSILDEEPIENKVYLSENSSHSSEVHENTRRGQSQMRPNNIQVSQQCNKEDNEEDYNTKGREEGVSTPLYITATDEVRLFAIENSPAQFSERSSLSNLTIGSSMMSDVNSLSLPKPNIPEEGCSNLCAGISFNEDSGHSYRMRRL</sequence>
<dbReference type="EMBL" id="JARQZJ010000032">
    <property type="protein sequence ID" value="KAK9874745.1"/>
    <property type="molecule type" value="Genomic_DNA"/>
</dbReference>
<dbReference type="Proteomes" id="UP001431783">
    <property type="component" value="Unassembled WGS sequence"/>
</dbReference>
<comment type="caution">
    <text evidence="6">The sequence shown here is derived from an EMBL/GenBank/DDBJ whole genome shotgun (WGS) entry which is preliminary data.</text>
</comment>
<evidence type="ECO:0000256" key="3">
    <source>
        <dbReference type="PROSITE-ProRule" id="PRU00103"/>
    </source>
</evidence>
<feature type="repeat" description="ARM" evidence="4">
    <location>
        <begin position="153"/>
        <end position="190"/>
    </location>
</feature>
<dbReference type="InterPro" id="IPR021133">
    <property type="entry name" value="HEAT_type_2"/>
</dbReference>
<dbReference type="GO" id="GO:0030877">
    <property type="term" value="C:beta-catenin destruction complex"/>
    <property type="evidence" value="ECO:0007669"/>
    <property type="project" value="TreeGrafter"/>
</dbReference>
<evidence type="ECO:0008006" key="8">
    <source>
        <dbReference type="Google" id="ProtNLM"/>
    </source>
</evidence>
<dbReference type="PANTHER" id="PTHR12607:SF12">
    <property type="entry name" value="APC-LIKE, ISOFORM A-RELATED"/>
    <property type="match status" value="1"/>
</dbReference>
<dbReference type="GO" id="GO:0007026">
    <property type="term" value="P:negative regulation of microtubule depolymerization"/>
    <property type="evidence" value="ECO:0007669"/>
    <property type="project" value="TreeGrafter"/>
</dbReference>
<dbReference type="InterPro" id="IPR011989">
    <property type="entry name" value="ARM-like"/>
</dbReference>
<dbReference type="Pfam" id="PF00514">
    <property type="entry name" value="Arm"/>
    <property type="match status" value="2"/>
</dbReference>
<feature type="region of interest" description="Disordered" evidence="5">
    <location>
        <begin position="735"/>
        <end position="763"/>
    </location>
</feature>
<dbReference type="Pfam" id="PF05923">
    <property type="entry name" value="APC_r"/>
    <property type="match status" value="4"/>
</dbReference>